<accession>A0ABU5ZAR1</accession>
<evidence type="ECO:0000256" key="1">
    <source>
        <dbReference type="SAM" id="MobiDB-lite"/>
    </source>
</evidence>
<evidence type="ECO:0008006" key="5">
    <source>
        <dbReference type="Google" id="ProtNLM"/>
    </source>
</evidence>
<dbReference type="RefSeq" id="WP_323984130.1">
    <property type="nucleotide sequence ID" value="NZ_JAYKBW010000015.1"/>
</dbReference>
<proteinExistence type="predicted"/>
<keyword evidence="4" id="KW-1185">Reference proteome</keyword>
<keyword evidence="2" id="KW-0472">Membrane</keyword>
<protein>
    <recommendedName>
        <fullName evidence="5">Transglutaminase-like domain-containing protein</fullName>
    </recommendedName>
</protein>
<keyword evidence="2" id="KW-0812">Transmembrane</keyword>
<feature type="transmembrane region" description="Helical" evidence="2">
    <location>
        <begin position="366"/>
        <end position="385"/>
    </location>
</feature>
<sequence length="388" mass="43769">MYASLNNVHYREVRSDYPSDIFPKAACKRTELGDGDTFFSVKQIVIAIDTYYTQCRRIAKLLKGETLQATCRNIHQFLYHHFQYKADSEEQQLRSPACSWAQRFIGIDCKSYTILAGAIIKALGYNSYVRQIKQPYSSYPDQYTHVYLIVPISQKDNDLRKGYYVIDGTVSTTREAIYSEKADEIVTAMKHIGLNGAQNALYDFRRSKGLGDRADGNAAAGAGSTTGTGKSYSDTRTKRIVDGVKEGANDLLDLAKIGKQGYDIFNGNNNRPNPVPGTSPSVDNTNVKLEYERKLAELQELRKRNAADAQIQQAQAEMKALQDNLRRQQEQIEREREDVRRQQNPNLNPYYLQQSNPNGKSKDNTMIYVIGGVAVVGILVVVMMMNKK</sequence>
<dbReference type="Proteomes" id="UP001311730">
    <property type="component" value="Unassembled WGS sequence"/>
</dbReference>
<evidence type="ECO:0000313" key="3">
    <source>
        <dbReference type="EMBL" id="MEB3076055.1"/>
    </source>
</evidence>
<keyword evidence="2" id="KW-1133">Transmembrane helix</keyword>
<feature type="region of interest" description="Disordered" evidence="1">
    <location>
        <begin position="215"/>
        <end position="234"/>
    </location>
</feature>
<reference evidence="3 4" key="1">
    <citation type="submission" date="2023-12" db="EMBL/GenBank/DDBJ databases">
        <title>Genomic sequences of Capnocytophaga and Parvimonas strains.</title>
        <authorList>
            <person name="Watt R.M."/>
            <person name="Wang M."/>
            <person name="Yang T."/>
            <person name="Tong W.M."/>
        </authorList>
    </citation>
    <scope>NUCLEOTIDE SEQUENCE [LARGE SCALE GENOMIC DNA]</scope>
    <source>
        <strain evidence="3 4">CCUG 13096</strain>
    </source>
</reference>
<comment type="caution">
    <text evidence="3">The sequence shown here is derived from an EMBL/GenBank/DDBJ whole genome shotgun (WGS) entry which is preliminary data.</text>
</comment>
<gene>
    <name evidence="3" type="ORF">VJJ08_12220</name>
</gene>
<feature type="compositionally biased region" description="Low complexity" evidence="1">
    <location>
        <begin position="216"/>
        <end position="232"/>
    </location>
</feature>
<feature type="region of interest" description="Disordered" evidence="1">
    <location>
        <begin position="328"/>
        <end position="358"/>
    </location>
</feature>
<organism evidence="3 4">
    <name type="scientific">Capnocytophaga gingivalis</name>
    <dbReference type="NCBI Taxonomy" id="1017"/>
    <lineage>
        <taxon>Bacteria</taxon>
        <taxon>Pseudomonadati</taxon>
        <taxon>Bacteroidota</taxon>
        <taxon>Flavobacteriia</taxon>
        <taxon>Flavobacteriales</taxon>
        <taxon>Flavobacteriaceae</taxon>
        <taxon>Capnocytophaga</taxon>
    </lineage>
</organism>
<name>A0ABU5ZAR1_9FLAO</name>
<evidence type="ECO:0000313" key="4">
    <source>
        <dbReference type="Proteomes" id="UP001311730"/>
    </source>
</evidence>
<feature type="region of interest" description="Disordered" evidence="1">
    <location>
        <begin position="265"/>
        <end position="284"/>
    </location>
</feature>
<dbReference type="EMBL" id="JAYKBW010000015">
    <property type="protein sequence ID" value="MEB3076055.1"/>
    <property type="molecule type" value="Genomic_DNA"/>
</dbReference>
<feature type="compositionally biased region" description="Basic and acidic residues" evidence="1">
    <location>
        <begin position="328"/>
        <end position="341"/>
    </location>
</feature>
<feature type="compositionally biased region" description="Polar residues" evidence="1">
    <location>
        <begin position="344"/>
        <end position="358"/>
    </location>
</feature>
<evidence type="ECO:0000256" key="2">
    <source>
        <dbReference type="SAM" id="Phobius"/>
    </source>
</evidence>